<dbReference type="OrthoDB" id="9804799at2"/>
<keyword evidence="2" id="KW-1185">Reference proteome</keyword>
<dbReference type="EMBL" id="CP021780">
    <property type="protein sequence ID" value="ASA23047.1"/>
    <property type="molecule type" value="Genomic_DNA"/>
</dbReference>
<dbReference type="AlphaFoldDB" id="A0A2Z2KBV2"/>
<protein>
    <submittedName>
        <fullName evidence="1">Uncharacterized protein</fullName>
    </submittedName>
</protein>
<sequence>MRDIEVIANQPLWDHFIETAAQGNNAGVRIARFDTDEAKSPFFSDLFFNDGHYYLFDNSADNQREEAFSYLLTLKGKSNKS</sequence>
<dbReference type="KEGG" id="pdh:B9T62_20890"/>
<evidence type="ECO:0000313" key="2">
    <source>
        <dbReference type="Proteomes" id="UP000249890"/>
    </source>
</evidence>
<accession>A0A2Z2KBV2</accession>
<gene>
    <name evidence="1" type="ORF">B9T62_20890</name>
</gene>
<proteinExistence type="predicted"/>
<organism evidence="1 2">
    <name type="scientific">Paenibacillus donghaensis</name>
    <dbReference type="NCBI Taxonomy" id="414771"/>
    <lineage>
        <taxon>Bacteria</taxon>
        <taxon>Bacillati</taxon>
        <taxon>Bacillota</taxon>
        <taxon>Bacilli</taxon>
        <taxon>Bacillales</taxon>
        <taxon>Paenibacillaceae</taxon>
        <taxon>Paenibacillus</taxon>
    </lineage>
</organism>
<reference evidence="1 2" key="1">
    <citation type="submission" date="2017-06" db="EMBL/GenBank/DDBJ databases">
        <title>Complete genome sequence of Paenibacillus donghaensis KCTC 13049T isolated from East Sea sediment, South Korea.</title>
        <authorList>
            <person name="Jung B.K."/>
            <person name="Hong S.-J."/>
            <person name="Shin J.-H."/>
        </authorList>
    </citation>
    <scope>NUCLEOTIDE SEQUENCE [LARGE SCALE GENOMIC DNA]</scope>
    <source>
        <strain evidence="1 2">KCTC 13049</strain>
    </source>
</reference>
<evidence type="ECO:0000313" key="1">
    <source>
        <dbReference type="EMBL" id="ASA23047.1"/>
    </source>
</evidence>
<name>A0A2Z2KBV2_9BACL</name>
<dbReference type="Proteomes" id="UP000249890">
    <property type="component" value="Chromosome"/>
</dbReference>